<dbReference type="AlphaFoldDB" id="A0A1X7BYA5"/>
<gene>
    <name evidence="1" type="ORF">ROA7745_04431</name>
</gene>
<sequence>MIVTSANVRERTVAWAYLYAITSSMFEYARNETRSLDETVTETEIRSAINTAGDVSMYASDFTGEIGLYARTFQRRFEA</sequence>
<name>A0A1X7BYA5_9RHOB</name>
<evidence type="ECO:0000313" key="2">
    <source>
        <dbReference type="Proteomes" id="UP000193224"/>
    </source>
</evidence>
<accession>A0A1X7BYA5</accession>
<dbReference type="Proteomes" id="UP000193224">
    <property type="component" value="Unassembled WGS sequence"/>
</dbReference>
<organism evidence="1 2">
    <name type="scientific">Roseovarius aestuarii</name>
    <dbReference type="NCBI Taxonomy" id="475083"/>
    <lineage>
        <taxon>Bacteria</taxon>
        <taxon>Pseudomonadati</taxon>
        <taxon>Pseudomonadota</taxon>
        <taxon>Alphaproteobacteria</taxon>
        <taxon>Rhodobacterales</taxon>
        <taxon>Roseobacteraceae</taxon>
        <taxon>Roseovarius</taxon>
    </lineage>
</organism>
<dbReference type="EMBL" id="FWXB01000030">
    <property type="protein sequence ID" value="SMC14563.1"/>
    <property type="molecule type" value="Genomic_DNA"/>
</dbReference>
<evidence type="ECO:0000313" key="1">
    <source>
        <dbReference type="EMBL" id="SMC14563.1"/>
    </source>
</evidence>
<keyword evidence="2" id="KW-1185">Reference proteome</keyword>
<protein>
    <submittedName>
        <fullName evidence="1">Uncharacterized protein</fullName>
    </submittedName>
</protein>
<proteinExistence type="predicted"/>
<reference evidence="1 2" key="1">
    <citation type="submission" date="2017-03" db="EMBL/GenBank/DDBJ databases">
        <authorList>
            <person name="Afonso C.L."/>
            <person name="Miller P.J."/>
            <person name="Scott M.A."/>
            <person name="Spackman E."/>
            <person name="Goraichik I."/>
            <person name="Dimitrov K.M."/>
            <person name="Suarez D.L."/>
            <person name="Swayne D.E."/>
        </authorList>
    </citation>
    <scope>NUCLEOTIDE SEQUENCE [LARGE SCALE GENOMIC DNA]</scope>
    <source>
        <strain evidence="1 2">CECT 7745</strain>
    </source>
</reference>